<dbReference type="Pfam" id="PF18741">
    <property type="entry name" value="MTES_1575"/>
    <property type="match status" value="1"/>
</dbReference>
<keyword evidence="3" id="KW-0540">Nuclease</keyword>
<dbReference type="InterPro" id="IPR049468">
    <property type="entry name" value="Restrct_endonuc-II-like_dom"/>
</dbReference>
<dbReference type="InterPro" id="IPR011335">
    <property type="entry name" value="Restrct_endonuc-II-like"/>
</dbReference>
<feature type="domain" description="Restriction endonuclease type II-like" evidence="2">
    <location>
        <begin position="195"/>
        <end position="281"/>
    </location>
</feature>
<evidence type="ECO:0000313" key="4">
    <source>
        <dbReference type="Proteomes" id="UP000182915"/>
    </source>
</evidence>
<dbReference type="Pfam" id="PF13338">
    <property type="entry name" value="AbiEi_4"/>
    <property type="match status" value="1"/>
</dbReference>
<dbReference type="STRING" id="370526.SAMN04489835_2218"/>
<feature type="domain" description="AbiEi antitoxin N-terminal" evidence="1">
    <location>
        <begin position="2"/>
        <end position="45"/>
    </location>
</feature>
<evidence type="ECO:0000313" key="3">
    <source>
        <dbReference type="EMBL" id="SEH62902.1"/>
    </source>
</evidence>
<dbReference type="Gene3D" id="3.40.960.10">
    <property type="entry name" value="VSR Endonuclease"/>
    <property type="match status" value="1"/>
</dbReference>
<dbReference type="EMBL" id="LT629971">
    <property type="protein sequence ID" value="SEH62902.1"/>
    <property type="molecule type" value="Genomic_DNA"/>
</dbReference>
<dbReference type="GO" id="GO:0004519">
    <property type="term" value="F:endonuclease activity"/>
    <property type="evidence" value="ECO:0007669"/>
    <property type="project" value="UniProtKB-KW"/>
</dbReference>
<dbReference type="SUPFAM" id="SSF52980">
    <property type="entry name" value="Restriction endonuclease-like"/>
    <property type="match status" value="1"/>
</dbReference>
<protein>
    <submittedName>
        <fullName evidence="3">Very-short-patch-repair endonuclease</fullName>
    </submittedName>
</protein>
<keyword evidence="4" id="KW-1185">Reference proteome</keyword>
<dbReference type="RefSeq" id="WP_083407181.1">
    <property type="nucleotide sequence ID" value="NZ_LT629971.1"/>
</dbReference>
<accession>A0A1H6JKM2</accession>
<dbReference type="OrthoDB" id="5243722at2"/>
<dbReference type="InterPro" id="IPR025159">
    <property type="entry name" value="AbiEi_N"/>
</dbReference>
<keyword evidence="3" id="KW-0378">Hydrolase</keyword>
<keyword evidence="3" id="KW-0255">Endonuclease</keyword>
<reference evidence="4" key="1">
    <citation type="submission" date="2016-10" db="EMBL/GenBank/DDBJ databases">
        <authorList>
            <person name="Varghese N."/>
            <person name="Submissions S."/>
        </authorList>
    </citation>
    <scope>NUCLEOTIDE SEQUENCE [LARGE SCALE GENOMIC DNA]</scope>
    <source>
        <strain evidence="4">DSM 45405</strain>
    </source>
</reference>
<dbReference type="AlphaFoldDB" id="A0A1H6JKM2"/>
<organism evidence="3 4">
    <name type="scientific">Mycolicibacterium rutilum</name>
    <name type="common">Mycobacterium rutilum</name>
    <dbReference type="NCBI Taxonomy" id="370526"/>
    <lineage>
        <taxon>Bacteria</taxon>
        <taxon>Bacillati</taxon>
        <taxon>Actinomycetota</taxon>
        <taxon>Actinomycetes</taxon>
        <taxon>Mycobacteriales</taxon>
        <taxon>Mycobacteriaceae</taxon>
        <taxon>Mycolicibacterium</taxon>
    </lineage>
</organism>
<proteinExistence type="predicted"/>
<evidence type="ECO:0000259" key="2">
    <source>
        <dbReference type="Pfam" id="PF18741"/>
    </source>
</evidence>
<name>A0A1H6JKM2_MYCRU</name>
<dbReference type="Proteomes" id="UP000182915">
    <property type="component" value="Chromosome I"/>
</dbReference>
<sequence length="287" mass="32178">MLEDLLRDHDGVITLAQARQIGMSDQSVRRRTRSKRWRRCGPGVYFADDRPFTDAARIRAAVWSFGARACASGLAAAWWHGATKYAPATVEVTVPKSSNGRTRPGTRLRRRDLSSRDVVERDGLRVTALALSVVEAAVRRGGGAQLMDHALQRHVEIAHLWKVHLRNKGRHGSPAARRLLRAAEDGARSEAERILVKLLREAGFTGWETNYPVAGYKVDVAFVEEKVAIEVDGWAFHSDSEVFQGDRNRQNVIALHGWKVLRFTWLDLTQYPRRVLAEIAAATGRDL</sequence>
<evidence type="ECO:0000259" key="1">
    <source>
        <dbReference type="Pfam" id="PF13338"/>
    </source>
</evidence>
<gene>
    <name evidence="3" type="ORF">SAMN04489835_2218</name>
</gene>